<dbReference type="EMBL" id="CP000575">
    <property type="protein sequence ID" value="ABN69461.1"/>
    <property type="molecule type" value="Genomic_DNA"/>
</dbReference>
<dbReference type="PANTHER" id="PTHR43432">
    <property type="entry name" value="SLR0285 PROTEIN"/>
    <property type="match status" value="1"/>
</dbReference>
<dbReference type="GO" id="GO:0046872">
    <property type="term" value="F:metal ion binding"/>
    <property type="evidence" value="ECO:0007669"/>
    <property type="project" value="UniProtKB-KW"/>
</dbReference>
<accession>A3DLF1</accession>
<dbReference type="eggNOG" id="arCOG01290">
    <property type="taxonomic scope" value="Archaea"/>
</dbReference>
<reference evidence="6" key="1">
    <citation type="journal article" date="2009" name="BMC Genomics">
        <title>The complete genome sequence of Staphylothermus marinus reveals differences in sulfur metabolism among heterotrophic Crenarchaeota.</title>
        <authorList>
            <person name="Anderson I.J."/>
            <person name="Dharmarajan L."/>
            <person name="Rodriguez J."/>
            <person name="Hooper S."/>
            <person name="Porat I."/>
            <person name="Ulrich L.E."/>
            <person name="Elkins J.G."/>
            <person name="Mavromatis K."/>
            <person name="Sun H."/>
            <person name="Land M."/>
            <person name="Lapidus A."/>
            <person name="Lucas S."/>
            <person name="Barry K."/>
            <person name="Huber H."/>
            <person name="Zhulin I.B."/>
            <person name="Whitman W.B."/>
            <person name="Mukhopadhyay B."/>
            <person name="Woese C."/>
            <person name="Bristow J."/>
            <person name="Kyrpides N."/>
        </authorList>
    </citation>
    <scope>NUCLEOTIDE SEQUENCE [LARGE SCALE GENOMIC DNA]</scope>
    <source>
        <strain evidence="6">ATCC 43588 / DSM 3639 / JCM 9404 / F1</strain>
    </source>
</reference>
<evidence type="ECO:0000313" key="5">
    <source>
        <dbReference type="EMBL" id="ABN69461.1"/>
    </source>
</evidence>
<reference evidence="5 6" key="2">
    <citation type="journal article" date="2009" name="Stand. Genomic Sci.">
        <title>Complete genome sequence of Staphylothermus marinus Stetter and Fiala 1986 type strain F1.</title>
        <authorList>
            <person name="Anderson I.J."/>
            <person name="Sun H."/>
            <person name="Lapidus A."/>
            <person name="Copeland A."/>
            <person name="Glavina Del Rio T."/>
            <person name="Tice H."/>
            <person name="Dalin E."/>
            <person name="Lucas S."/>
            <person name="Barry K."/>
            <person name="Land M."/>
            <person name="Richardson P."/>
            <person name="Huber H."/>
            <person name="Kyrpides N.C."/>
        </authorList>
    </citation>
    <scope>NUCLEOTIDE SEQUENCE [LARGE SCALE GENOMIC DNA]</scope>
    <source>
        <strain evidence="6">ATCC 43588 / DSM 3639 / JCM 9404 / F1</strain>
    </source>
</reference>
<organism evidence="5 6">
    <name type="scientific">Staphylothermus marinus (strain ATCC 43588 / DSM 3639 / JCM 9404 / F1)</name>
    <dbReference type="NCBI Taxonomy" id="399550"/>
    <lineage>
        <taxon>Archaea</taxon>
        <taxon>Thermoproteota</taxon>
        <taxon>Thermoprotei</taxon>
        <taxon>Desulfurococcales</taxon>
        <taxon>Desulfurococcaceae</taxon>
        <taxon>Staphylothermus</taxon>
    </lineage>
</organism>
<evidence type="ECO:0000256" key="1">
    <source>
        <dbReference type="ARBA" id="ARBA00022723"/>
    </source>
</evidence>
<dbReference type="Gene3D" id="3.80.30.30">
    <property type="match status" value="1"/>
</dbReference>
<keyword evidence="3" id="KW-0411">Iron-sulfur</keyword>
<evidence type="ECO:0000256" key="2">
    <source>
        <dbReference type="ARBA" id="ARBA00023004"/>
    </source>
</evidence>
<proteinExistence type="predicted"/>
<protein>
    <submittedName>
        <fullName evidence="5">Radical SAM domain protein</fullName>
    </submittedName>
</protein>
<gene>
    <name evidence="5" type="ordered locus">Smar_0349</name>
</gene>
<dbReference type="InterPro" id="IPR058240">
    <property type="entry name" value="rSAM_sf"/>
</dbReference>
<evidence type="ECO:0000256" key="3">
    <source>
        <dbReference type="ARBA" id="ARBA00023014"/>
    </source>
</evidence>
<dbReference type="STRING" id="399550.Smar_0349"/>
<dbReference type="OrthoDB" id="15538at2157"/>
<dbReference type="GO" id="GO:0003824">
    <property type="term" value="F:catalytic activity"/>
    <property type="evidence" value="ECO:0007669"/>
    <property type="project" value="InterPro"/>
</dbReference>
<dbReference type="RefSeq" id="WP_011838652.1">
    <property type="nucleotide sequence ID" value="NC_009033.1"/>
</dbReference>
<feature type="domain" description="Radical SAM core" evidence="4">
    <location>
        <begin position="25"/>
        <end position="189"/>
    </location>
</feature>
<dbReference type="GO" id="GO:0051536">
    <property type="term" value="F:iron-sulfur cluster binding"/>
    <property type="evidence" value="ECO:0007669"/>
    <property type="project" value="UniProtKB-KW"/>
</dbReference>
<keyword evidence="1" id="KW-0479">Metal-binding</keyword>
<dbReference type="Proteomes" id="UP000000254">
    <property type="component" value="Chromosome"/>
</dbReference>
<dbReference type="CDD" id="cd01335">
    <property type="entry name" value="Radical_SAM"/>
    <property type="match status" value="1"/>
</dbReference>
<dbReference type="SUPFAM" id="SSF102114">
    <property type="entry name" value="Radical SAM enzymes"/>
    <property type="match status" value="1"/>
</dbReference>
<sequence>MKIIFINVKKALSRSGLPDLDYALNPYMGCYHGCIYCYARLYTWIKEIRENWGEIIAVKKNLINVLEKEIKYLRRGIVGVGTITDPYQPVEAIYRLTRKSIELLLSHGFHISIQTKNTLILRDIDLLTKHKHSVDVGFTITSLNDKKSRIYEPKASPPSMRAYALKQLSSKGIDTWIFYGPVIPGYNDDLDTRIKIIELARETGSKILIDRIHIKKFMYNRSHPLHKILFIARNYPWKRFIYETMKLCRKYNVDCIPGFAEPSKNKTTLDSFIQ</sequence>
<evidence type="ECO:0000313" key="6">
    <source>
        <dbReference type="Proteomes" id="UP000000254"/>
    </source>
</evidence>
<keyword evidence="2" id="KW-0408">Iron</keyword>
<dbReference type="AlphaFoldDB" id="A3DLF1"/>
<keyword evidence="6" id="KW-1185">Reference proteome</keyword>
<dbReference type="InterPro" id="IPR040086">
    <property type="entry name" value="MJ0683-like"/>
</dbReference>
<dbReference type="InterPro" id="IPR007197">
    <property type="entry name" value="rSAM"/>
</dbReference>
<dbReference type="SFLD" id="SFLDS00029">
    <property type="entry name" value="Radical_SAM"/>
    <property type="match status" value="1"/>
</dbReference>
<dbReference type="Pfam" id="PF04055">
    <property type="entry name" value="Radical_SAM"/>
    <property type="match status" value="1"/>
</dbReference>
<dbReference type="SFLD" id="SFLDG01084">
    <property type="entry name" value="Uncharacterised_Radical_SAM_Su"/>
    <property type="match status" value="1"/>
</dbReference>
<dbReference type="HOGENOM" id="CLU_015525_2_2_2"/>
<dbReference type="PANTHER" id="PTHR43432:SF6">
    <property type="entry name" value="RADICAL SAM CORE DOMAIN-CONTAINING PROTEIN"/>
    <property type="match status" value="1"/>
</dbReference>
<dbReference type="KEGG" id="smr:Smar_0349"/>
<name>A3DLF1_STAMF</name>
<evidence type="ECO:0000259" key="4">
    <source>
        <dbReference type="Pfam" id="PF04055"/>
    </source>
</evidence>
<dbReference type="GeneID" id="4907272"/>